<protein>
    <submittedName>
        <fullName evidence="1">Uncharacterized protein</fullName>
    </submittedName>
</protein>
<dbReference type="Proteomes" id="UP001060245">
    <property type="component" value="Chromosome"/>
</dbReference>
<name>A0ACD4B8I6_MICMQ</name>
<keyword evidence="2" id="KW-1185">Reference proteome</keyword>
<sequence>MIERDVIEFVAAADWTDDCRIRVELRKRVTKLTIAEAKALRCELDVAIAEASIGADDLRHEHEPAAFDLASVEVSIHPECAAGKCGNCDGQTLTITDVWVPCAHHCHGRTGA</sequence>
<proteinExistence type="predicted"/>
<accession>A0ACD4B8I6</accession>
<organism evidence="1 2">
    <name type="scientific">Microbacterium maritypicum</name>
    <name type="common">Microbacterium liquefaciens</name>
    <dbReference type="NCBI Taxonomy" id="33918"/>
    <lineage>
        <taxon>Bacteria</taxon>
        <taxon>Bacillati</taxon>
        <taxon>Actinomycetota</taxon>
        <taxon>Actinomycetes</taxon>
        <taxon>Micrococcales</taxon>
        <taxon>Microbacteriaceae</taxon>
        <taxon>Microbacterium</taxon>
    </lineage>
</organism>
<reference evidence="1" key="1">
    <citation type="submission" date="2022-07" db="EMBL/GenBank/DDBJ databases">
        <title>Complete genome of DND4.</title>
        <authorList>
            <person name="Cao G."/>
        </authorList>
    </citation>
    <scope>NUCLEOTIDE SEQUENCE</scope>
    <source>
        <strain evidence="1">DND4</strain>
    </source>
</reference>
<dbReference type="EMBL" id="CP101471">
    <property type="protein sequence ID" value="UTT53852.1"/>
    <property type="molecule type" value="Genomic_DNA"/>
</dbReference>
<gene>
    <name evidence="1" type="ORF">NMQ05_04520</name>
</gene>
<evidence type="ECO:0000313" key="2">
    <source>
        <dbReference type="Proteomes" id="UP001060245"/>
    </source>
</evidence>
<evidence type="ECO:0000313" key="1">
    <source>
        <dbReference type="EMBL" id="UTT53852.1"/>
    </source>
</evidence>